<evidence type="ECO:0000313" key="8">
    <source>
        <dbReference type="Proteomes" id="UP000230750"/>
    </source>
</evidence>
<dbReference type="Gene3D" id="2.60.40.10">
    <property type="entry name" value="Immunoglobulins"/>
    <property type="match status" value="2"/>
</dbReference>
<name>A0A2G8LK70_STIJA</name>
<evidence type="ECO:0000256" key="1">
    <source>
        <dbReference type="ARBA" id="ARBA00022729"/>
    </source>
</evidence>
<evidence type="ECO:0000256" key="2">
    <source>
        <dbReference type="ARBA" id="ARBA00023180"/>
    </source>
</evidence>
<dbReference type="PANTHER" id="PTHR44427">
    <property type="entry name" value="CARCINOEMBRYONIC ANTIGEN-RELATED CELL ADHESION MOLECULE 19"/>
    <property type="match status" value="1"/>
</dbReference>
<proteinExistence type="inferred from homology"/>
<evidence type="ECO:0000259" key="6">
    <source>
        <dbReference type="PROSITE" id="PS50835"/>
    </source>
</evidence>
<feature type="domain" description="Ig-like" evidence="6">
    <location>
        <begin position="342"/>
        <end position="446"/>
    </location>
</feature>
<dbReference type="InterPro" id="IPR036179">
    <property type="entry name" value="Ig-like_dom_sf"/>
</dbReference>
<dbReference type="InterPro" id="IPR003599">
    <property type="entry name" value="Ig_sub"/>
</dbReference>
<evidence type="ECO:0000256" key="5">
    <source>
        <dbReference type="SAM" id="SignalP"/>
    </source>
</evidence>
<keyword evidence="4" id="KW-1133">Transmembrane helix</keyword>
<dbReference type="EMBL" id="MRZV01000051">
    <property type="protein sequence ID" value="PIK60657.1"/>
    <property type="molecule type" value="Genomic_DNA"/>
</dbReference>
<feature type="transmembrane region" description="Helical" evidence="4">
    <location>
        <begin position="472"/>
        <end position="494"/>
    </location>
</feature>
<dbReference type="PROSITE" id="PS50835">
    <property type="entry name" value="IG_LIKE"/>
    <property type="match status" value="1"/>
</dbReference>
<dbReference type="SMART" id="SM00409">
    <property type="entry name" value="IG"/>
    <property type="match status" value="3"/>
</dbReference>
<comment type="caution">
    <text evidence="7">The sequence shown here is derived from an EMBL/GenBank/DDBJ whole genome shotgun (WGS) entry which is preliminary data.</text>
</comment>
<feature type="chain" id="PRO_5013715067" description="Ig-like domain-containing protein" evidence="5">
    <location>
        <begin position="25"/>
        <end position="777"/>
    </location>
</feature>
<accession>A0A2G8LK70</accession>
<dbReference type="InterPro" id="IPR007110">
    <property type="entry name" value="Ig-like_dom"/>
</dbReference>
<keyword evidence="1 5" id="KW-0732">Signal</keyword>
<reference evidence="7 8" key="1">
    <citation type="journal article" date="2017" name="PLoS Biol.">
        <title>The sea cucumber genome provides insights into morphological evolution and visceral regeneration.</title>
        <authorList>
            <person name="Zhang X."/>
            <person name="Sun L."/>
            <person name="Yuan J."/>
            <person name="Sun Y."/>
            <person name="Gao Y."/>
            <person name="Zhang L."/>
            <person name="Li S."/>
            <person name="Dai H."/>
            <person name="Hamel J.F."/>
            <person name="Liu C."/>
            <person name="Yu Y."/>
            <person name="Liu S."/>
            <person name="Lin W."/>
            <person name="Guo K."/>
            <person name="Jin S."/>
            <person name="Xu P."/>
            <person name="Storey K.B."/>
            <person name="Huan P."/>
            <person name="Zhang T."/>
            <person name="Zhou Y."/>
            <person name="Zhang J."/>
            <person name="Lin C."/>
            <person name="Li X."/>
            <person name="Xing L."/>
            <person name="Huo D."/>
            <person name="Sun M."/>
            <person name="Wang L."/>
            <person name="Mercier A."/>
            <person name="Li F."/>
            <person name="Yang H."/>
            <person name="Xiang J."/>
        </authorList>
    </citation>
    <scope>NUCLEOTIDE SEQUENCE [LARGE SCALE GENOMIC DNA]</scope>
    <source>
        <strain evidence="7">Shaxun</strain>
        <tissue evidence="7">Muscle</tissue>
    </source>
</reference>
<dbReference type="Pfam" id="PF25496">
    <property type="entry name" value="URGCP"/>
    <property type="match status" value="1"/>
</dbReference>
<keyword evidence="8" id="KW-1185">Reference proteome</keyword>
<evidence type="ECO:0000313" key="7">
    <source>
        <dbReference type="EMBL" id="PIK60657.1"/>
    </source>
</evidence>
<dbReference type="Pfam" id="PF07686">
    <property type="entry name" value="V-set"/>
    <property type="match status" value="1"/>
</dbReference>
<organism evidence="7 8">
    <name type="scientific">Stichopus japonicus</name>
    <name type="common">Sea cucumber</name>
    <dbReference type="NCBI Taxonomy" id="307972"/>
    <lineage>
        <taxon>Eukaryota</taxon>
        <taxon>Metazoa</taxon>
        <taxon>Echinodermata</taxon>
        <taxon>Eleutherozoa</taxon>
        <taxon>Echinozoa</taxon>
        <taxon>Holothuroidea</taxon>
        <taxon>Aspidochirotacea</taxon>
        <taxon>Aspidochirotida</taxon>
        <taxon>Stichopodidae</taxon>
        <taxon>Apostichopus</taxon>
    </lineage>
</organism>
<protein>
    <recommendedName>
        <fullName evidence="6">Ig-like domain-containing protein</fullName>
    </recommendedName>
</protein>
<keyword evidence="4" id="KW-0812">Transmembrane</keyword>
<feature type="signal peptide" evidence="5">
    <location>
        <begin position="1"/>
        <end position="24"/>
    </location>
</feature>
<dbReference type="InterPro" id="IPR050831">
    <property type="entry name" value="CEA_cell_adhesion"/>
</dbReference>
<dbReference type="OrthoDB" id="6159398at2759"/>
<dbReference type="InterPro" id="IPR057365">
    <property type="entry name" value="URGCP"/>
</dbReference>
<dbReference type="InterPro" id="IPR013106">
    <property type="entry name" value="Ig_V-set"/>
</dbReference>
<gene>
    <name evidence="7" type="ORF">BSL78_02432</name>
</gene>
<dbReference type="SUPFAM" id="SSF48726">
    <property type="entry name" value="Immunoglobulin"/>
    <property type="match status" value="2"/>
</dbReference>
<sequence>MAVFLKNYLITYVLLAVALRPLTSEEGEELSHFCNDTQHFDYGGSATIQCHFPENFYSVYWYNSAEVRETSIISQKDSRKDGDGYTSGEYDISSDGSLIINKVTLQHNHTFSVAIFLTKDADPIIRLVLVIVKDIIEGCNSKQYLEYGKPGTIQCAFIDYFGVFWYNSTDVKRTPMLSYKKSEKSGDGFSSKEFDILTNGSLVINNVSLRHDHNITVVMMKTRHADPLVVNVSVHVIAYPDVLNPVIDHCGGEALCLKTVEKTLDLSCYVHGSRPPIDLFWRSFRGRVYIPSTFNVLVEDILYNSFANVSNFHVNEMILLICEANDTTSLLQNNASMILLEPMKTSDASKLPIKNLYVQNGANISLMCAGMQTEVSFTLWKKTTNEMETSDLILSALGRQIVFVKRHRISHNDTLAVHGIRIADEGVYSCISGDGITVKEVGYNVTVIEHPMIQSSTTESETVSTKSVYKKVAWYIVAVPVAFLFLVVVLYIICKKKGKTNEENVEVHTSTGSSLGMVKFDRAILFFFVEDMTEESVDGQNNWINSSFEDLRDQIGLSDWIEDGLITASKAKSKELKEDAVSRFFNRLLLENVEVTKLLKEFFHNGAKAVQIVKDETDITDVMKVGSEEEKGVSCRDLLFAIIHSCEPGLRKDTLFNICLKNYAIPLLLPEPSRYPRVVCLLADFENITKIRKTELKEYERNVTTHPFPSIAVFRIGDKGNCSKSSTLNTLLGKVQGYPNRTFFYSRNEDNFHSRWPMVLLRWRGFFRIASRLWKNI</sequence>
<evidence type="ECO:0000256" key="3">
    <source>
        <dbReference type="ARBA" id="ARBA00038222"/>
    </source>
</evidence>
<dbReference type="STRING" id="307972.A0A2G8LK70"/>
<keyword evidence="4" id="KW-0472">Membrane</keyword>
<dbReference type="Proteomes" id="UP000230750">
    <property type="component" value="Unassembled WGS sequence"/>
</dbReference>
<dbReference type="PANTHER" id="PTHR44427:SF5">
    <property type="entry name" value="V-SET AND IMMUNOGLOBULIN DOMAIN-CONTAINING PROTEIN 10-LIKE"/>
    <property type="match status" value="1"/>
</dbReference>
<comment type="similarity">
    <text evidence="3">Belongs to the immunoglobulin superfamily. CEA family.</text>
</comment>
<evidence type="ECO:0000256" key="4">
    <source>
        <dbReference type="SAM" id="Phobius"/>
    </source>
</evidence>
<dbReference type="InterPro" id="IPR013783">
    <property type="entry name" value="Ig-like_fold"/>
</dbReference>
<keyword evidence="2" id="KW-0325">Glycoprotein</keyword>
<dbReference type="AlphaFoldDB" id="A0A2G8LK70"/>